<evidence type="ECO:0000256" key="1">
    <source>
        <dbReference type="ARBA" id="ARBA00022679"/>
    </source>
</evidence>
<evidence type="ECO:0000313" key="8">
    <source>
        <dbReference type="EMBL" id="CEP11500.1"/>
    </source>
</evidence>
<reference evidence="8 9" key="1">
    <citation type="submission" date="2014-09" db="EMBL/GenBank/DDBJ databases">
        <authorList>
            <person name="Ellenberger Sabrina"/>
        </authorList>
    </citation>
    <scope>NUCLEOTIDE SEQUENCE [LARGE SCALE GENOMIC DNA]</scope>
    <source>
        <strain evidence="8 9">CBS 412.66</strain>
    </source>
</reference>
<dbReference type="OrthoDB" id="2278052at2759"/>
<gene>
    <name evidence="8" type="primary">PARPA_05354.1 scaffold 17850</name>
</gene>
<keyword evidence="5" id="KW-0378">Hydrolase</keyword>
<dbReference type="GO" id="GO:0004519">
    <property type="term" value="F:endonuclease activity"/>
    <property type="evidence" value="ECO:0007669"/>
    <property type="project" value="UniProtKB-KW"/>
</dbReference>
<dbReference type="InterPro" id="IPR041373">
    <property type="entry name" value="RT_RNaseH"/>
</dbReference>
<keyword evidence="1" id="KW-0808">Transferase</keyword>
<dbReference type="SUPFAM" id="SSF56672">
    <property type="entry name" value="DNA/RNA polymerases"/>
    <property type="match status" value="1"/>
</dbReference>
<evidence type="ECO:0000256" key="3">
    <source>
        <dbReference type="ARBA" id="ARBA00022722"/>
    </source>
</evidence>
<evidence type="ECO:0000256" key="6">
    <source>
        <dbReference type="ARBA" id="ARBA00022918"/>
    </source>
</evidence>
<keyword evidence="3" id="KW-0540">Nuclease</keyword>
<keyword evidence="6" id="KW-0695">RNA-directed DNA polymerase</keyword>
<keyword evidence="9" id="KW-1185">Reference proteome</keyword>
<evidence type="ECO:0000256" key="4">
    <source>
        <dbReference type="ARBA" id="ARBA00022759"/>
    </source>
</evidence>
<evidence type="ECO:0000256" key="5">
    <source>
        <dbReference type="ARBA" id="ARBA00022801"/>
    </source>
</evidence>
<organism evidence="8 9">
    <name type="scientific">Parasitella parasitica</name>
    <dbReference type="NCBI Taxonomy" id="35722"/>
    <lineage>
        <taxon>Eukaryota</taxon>
        <taxon>Fungi</taxon>
        <taxon>Fungi incertae sedis</taxon>
        <taxon>Mucoromycota</taxon>
        <taxon>Mucoromycotina</taxon>
        <taxon>Mucoromycetes</taxon>
        <taxon>Mucorales</taxon>
        <taxon>Mucorineae</taxon>
        <taxon>Mucoraceae</taxon>
        <taxon>Parasitella</taxon>
    </lineage>
</organism>
<evidence type="ECO:0000256" key="2">
    <source>
        <dbReference type="ARBA" id="ARBA00022695"/>
    </source>
</evidence>
<dbReference type="PANTHER" id="PTHR37984:SF5">
    <property type="entry name" value="PROTEIN NYNRIN-LIKE"/>
    <property type="match status" value="1"/>
</dbReference>
<dbReference type="Gene3D" id="3.10.20.370">
    <property type="match status" value="1"/>
</dbReference>
<dbReference type="EMBL" id="LN726392">
    <property type="protein sequence ID" value="CEP11500.1"/>
    <property type="molecule type" value="Genomic_DNA"/>
</dbReference>
<protein>
    <recommendedName>
        <fullName evidence="7">Reverse transcriptase RNase H-like domain-containing protein</fullName>
    </recommendedName>
</protein>
<dbReference type="AlphaFoldDB" id="A0A0B7N7U5"/>
<dbReference type="InterPro" id="IPR043502">
    <property type="entry name" value="DNA/RNA_pol_sf"/>
</dbReference>
<accession>A0A0B7N7U5</accession>
<dbReference type="PANTHER" id="PTHR37984">
    <property type="entry name" value="PROTEIN CBG26694"/>
    <property type="match status" value="1"/>
</dbReference>
<evidence type="ECO:0000313" key="9">
    <source>
        <dbReference type="Proteomes" id="UP000054107"/>
    </source>
</evidence>
<sequence length="202" mass="23148">MLTSSPILKLPDMRKPYRIETDSSDFGVGAVLLQQDEQTASWLPVAFESKKLSKAEQKLPAQERELIAIIHALRTWRCFIDGCQGGYTVYSDHKPLVYFQSQVNPTPRLVRWIADYELFSPTIEYKAGKDNQVADALSRKPDLLADNGVDVPSLAPEYLYAAWETLPDSIKSDWPLLYIDSEYQKMKPDGKLRKHLEREEDQ</sequence>
<dbReference type="Proteomes" id="UP000054107">
    <property type="component" value="Unassembled WGS sequence"/>
</dbReference>
<dbReference type="Pfam" id="PF17917">
    <property type="entry name" value="RT_RNaseH"/>
    <property type="match status" value="1"/>
</dbReference>
<dbReference type="GO" id="GO:0016787">
    <property type="term" value="F:hydrolase activity"/>
    <property type="evidence" value="ECO:0007669"/>
    <property type="project" value="UniProtKB-KW"/>
</dbReference>
<keyword evidence="4" id="KW-0255">Endonuclease</keyword>
<dbReference type="GO" id="GO:0003964">
    <property type="term" value="F:RNA-directed DNA polymerase activity"/>
    <property type="evidence" value="ECO:0007669"/>
    <property type="project" value="UniProtKB-KW"/>
</dbReference>
<proteinExistence type="predicted"/>
<dbReference type="CDD" id="cd09274">
    <property type="entry name" value="RNase_HI_RT_Ty3"/>
    <property type="match status" value="1"/>
</dbReference>
<evidence type="ECO:0000259" key="7">
    <source>
        <dbReference type="Pfam" id="PF17917"/>
    </source>
</evidence>
<keyword evidence="2" id="KW-0548">Nucleotidyltransferase</keyword>
<feature type="domain" description="Reverse transcriptase RNase H-like" evidence="7">
    <location>
        <begin position="12"/>
        <end position="114"/>
    </location>
</feature>
<feature type="non-terminal residue" evidence="8">
    <location>
        <position position="202"/>
    </location>
</feature>
<name>A0A0B7N7U5_9FUNG</name>
<dbReference type="STRING" id="35722.A0A0B7N7U5"/>
<dbReference type="InterPro" id="IPR050951">
    <property type="entry name" value="Retrovirus_Pol_polyprotein"/>
</dbReference>